<evidence type="ECO:0000256" key="11">
    <source>
        <dbReference type="ARBA" id="ARBA00023317"/>
    </source>
</evidence>
<evidence type="ECO:0000313" key="13">
    <source>
        <dbReference type="EMBL" id="MBP1907772.1"/>
    </source>
</evidence>
<dbReference type="PANTHER" id="PTHR10067">
    <property type="entry name" value="PHOSPHATIDYLSERINE DECARBOXYLASE"/>
    <property type="match status" value="1"/>
</dbReference>
<evidence type="ECO:0000256" key="2">
    <source>
        <dbReference type="ARBA" id="ARBA00005189"/>
    </source>
</evidence>
<organism evidence="13 14">
    <name type="scientific">Paenibacillus turicensis</name>
    <dbReference type="NCBI Taxonomy" id="160487"/>
    <lineage>
        <taxon>Bacteria</taxon>
        <taxon>Bacillati</taxon>
        <taxon>Bacillota</taxon>
        <taxon>Bacilli</taxon>
        <taxon>Bacillales</taxon>
        <taxon>Paenibacillaceae</taxon>
        <taxon>Paenibacillus</taxon>
    </lineage>
</organism>
<protein>
    <recommendedName>
        <fullName evidence="3">phosphatidylserine decarboxylase</fullName>
        <ecNumber evidence="3">4.1.1.65</ecNumber>
    </recommendedName>
</protein>
<evidence type="ECO:0000256" key="7">
    <source>
        <dbReference type="ARBA" id="ARBA00023145"/>
    </source>
</evidence>
<keyword evidence="7" id="KW-0865">Zymogen</keyword>
<keyword evidence="4" id="KW-0444">Lipid biosynthesis</keyword>
<evidence type="ECO:0000256" key="3">
    <source>
        <dbReference type="ARBA" id="ARBA00012243"/>
    </source>
</evidence>
<dbReference type="InterPro" id="IPR033177">
    <property type="entry name" value="PSD-B"/>
</dbReference>
<evidence type="ECO:0000256" key="9">
    <source>
        <dbReference type="ARBA" id="ARBA00023239"/>
    </source>
</evidence>
<evidence type="ECO:0000256" key="4">
    <source>
        <dbReference type="ARBA" id="ARBA00022516"/>
    </source>
</evidence>
<comment type="cofactor">
    <cofactor evidence="1">
        <name>pyruvate</name>
        <dbReference type="ChEBI" id="CHEBI:15361"/>
    </cofactor>
</comment>
<keyword evidence="11" id="KW-0670">Pyruvate</keyword>
<dbReference type="Proteomes" id="UP001519272">
    <property type="component" value="Unassembled WGS sequence"/>
</dbReference>
<evidence type="ECO:0000256" key="12">
    <source>
        <dbReference type="ARBA" id="ARBA00024326"/>
    </source>
</evidence>
<dbReference type="GO" id="GO:0004609">
    <property type="term" value="F:phosphatidylserine decarboxylase activity"/>
    <property type="evidence" value="ECO:0007669"/>
    <property type="project" value="UniProtKB-EC"/>
</dbReference>
<dbReference type="NCBIfam" id="TIGR00163">
    <property type="entry name" value="PS_decarb"/>
    <property type="match status" value="1"/>
</dbReference>
<comment type="caution">
    <text evidence="13">The sequence shown here is derived from an EMBL/GenBank/DDBJ whole genome shotgun (WGS) entry which is preliminary data.</text>
</comment>
<evidence type="ECO:0000256" key="6">
    <source>
        <dbReference type="ARBA" id="ARBA00023098"/>
    </source>
</evidence>
<dbReference type="EMBL" id="JAGGKG010000034">
    <property type="protein sequence ID" value="MBP1907772.1"/>
    <property type="molecule type" value="Genomic_DNA"/>
</dbReference>
<comment type="pathway">
    <text evidence="2">Lipid metabolism.</text>
</comment>
<keyword evidence="6" id="KW-0443">Lipid metabolism</keyword>
<keyword evidence="10" id="KW-1208">Phospholipid metabolism</keyword>
<proteinExistence type="predicted"/>
<evidence type="ECO:0000256" key="5">
    <source>
        <dbReference type="ARBA" id="ARBA00022793"/>
    </source>
</evidence>
<keyword evidence="5" id="KW-0210">Decarboxylase</keyword>
<dbReference type="RefSeq" id="WP_210091344.1">
    <property type="nucleotide sequence ID" value="NZ_JAGGKG010000034.1"/>
</dbReference>
<evidence type="ECO:0000256" key="1">
    <source>
        <dbReference type="ARBA" id="ARBA00001928"/>
    </source>
</evidence>
<sequence length="263" mass="29827">MSSKWMNWMTELSSRKWIASLTGKFSHSKLSRLIIPKFAKAYGIPIEEAEKELKEYATLNEFFTRKLKPGQRPISTEADVMVSPVDSLITAMGKIDAGTILNVKGQDYSLDEILHHSPRAETYRHGYFFVLYLSPTDYHRIHTPVAGKKLEFEHVKGKVYPVNDHGMRNMRQVLSRNERLITYIEHAGGEVAVVKVGAMNVSSIKYSVPDAMEWKLGDDFAYFEFGSTVVLLTENDTFEVSPNVEIGTKVKMGQALGHFKHHS</sequence>
<evidence type="ECO:0000313" key="14">
    <source>
        <dbReference type="Proteomes" id="UP001519272"/>
    </source>
</evidence>
<evidence type="ECO:0000256" key="8">
    <source>
        <dbReference type="ARBA" id="ARBA00023209"/>
    </source>
</evidence>
<gene>
    <name evidence="13" type="ORF">J2Z32_004453</name>
</gene>
<accession>A0ABS4FYW7</accession>
<keyword evidence="9 13" id="KW-0456">Lyase</keyword>
<reference evidence="13 14" key="1">
    <citation type="submission" date="2021-03" db="EMBL/GenBank/DDBJ databases">
        <title>Genomic Encyclopedia of Type Strains, Phase IV (KMG-IV): sequencing the most valuable type-strain genomes for metagenomic binning, comparative biology and taxonomic classification.</title>
        <authorList>
            <person name="Goeker M."/>
        </authorList>
    </citation>
    <scope>NUCLEOTIDE SEQUENCE [LARGE SCALE GENOMIC DNA]</scope>
    <source>
        <strain evidence="13 14">DSM 14349</strain>
    </source>
</reference>
<dbReference type="InterPro" id="IPR003817">
    <property type="entry name" value="PS_Dcarbxylase"/>
</dbReference>
<keyword evidence="8" id="KW-0594">Phospholipid biosynthesis</keyword>
<dbReference type="PANTHER" id="PTHR10067:SF6">
    <property type="entry name" value="PHOSPHATIDYLSERINE DECARBOXYLASE PROENZYME, MITOCHONDRIAL"/>
    <property type="match status" value="1"/>
</dbReference>
<dbReference type="Pfam" id="PF02666">
    <property type="entry name" value="PS_Dcarbxylase"/>
    <property type="match status" value="1"/>
</dbReference>
<evidence type="ECO:0000256" key="10">
    <source>
        <dbReference type="ARBA" id="ARBA00023264"/>
    </source>
</evidence>
<keyword evidence="14" id="KW-1185">Reference proteome</keyword>
<dbReference type="EC" id="4.1.1.65" evidence="3"/>
<comment type="pathway">
    <text evidence="12">Phospholipid metabolism; phosphatidylethanolamine biosynthesis.</text>
</comment>
<name>A0ABS4FYW7_9BACL</name>